<keyword evidence="2" id="KW-0732">Signal</keyword>
<dbReference type="AlphaFoldDB" id="A0A0C9UIU3"/>
<accession>A0A0C9UIU3</accession>
<evidence type="ECO:0000313" key="3">
    <source>
        <dbReference type="EMBL" id="KIJ25180.1"/>
    </source>
</evidence>
<gene>
    <name evidence="3" type="ORF">M422DRAFT_72244</name>
</gene>
<proteinExistence type="predicted"/>
<dbReference type="Proteomes" id="UP000054279">
    <property type="component" value="Unassembled WGS sequence"/>
</dbReference>
<feature type="signal peptide" evidence="2">
    <location>
        <begin position="1"/>
        <end position="18"/>
    </location>
</feature>
<protein>
    <submittedName>
        <fullName evidence="3">Uncharacterized protein</fullName>
    </submittedName>
</protein>
<evidence type="ECO:0000256" key="1">
    <source>
        <dbReference type="SAM" id="MobiDB-lite"/>
    </source>
</evidence>
<organism evidence="3 4">
    <name type="scientific">Sphaerobolus stellatus (strain SS14)</name>
    <dbReference type="NCBI Taxonomy" id="990650"/>
    <lineage>
        <taxon>Eukaryota</taxon>
        <taxon>Fungi</taxon>
        <taxon>Dikarya</taxon>
        <taxon>Basidiomycota</taxon>
        <taxon>Agaricomycotina</taxon>
        <taxon>Agaricomycetes</taxon>
        <taxon>Phallomycetidae</taxon>
        <taxon>Geastrales</taxon>
        <taxon>Sphaerobolaceae</taxon>
        <taxon>Sphaerobolus</taxon>
    </lineage>
</organism>
<evidence type="ECO:0000313" key="4">
    <source>
        <dbReference type="Proteomes" id="UP000054279"/>
    </source>
</evidence>
<dbReference type="EMBL" id="KN837429">
    <property type="protein sequence ID" value="KIJ25180.1"/>
    <property type="molecule type" value="Genomic_DNA"/>
</dbReference>
<evidence type="ECO:0000256" key="2">
    <source>
        <dbReference type="SAM" id="SignalP"/>
    </source>
</evidence>
<feature type="chain" id="PRO_5002204195" evidence="2">
    <location>
        <begin position="19"/>
        <end position="514"/>
    </location>
</feature>
<keyword evidence="4" id="KW-1185">Reference proteome</keyword>
<reference evidence="3 4" key="1">
    <citation type="submission" date="2014-06" db="EMBL/GenBank/DDBJ databases">
        <title>Evolutionary Origins and Diversification of the Mycorrhizal Mutualists.</title>
        <authorList>
            <consortium name="DOE Joint Genome Institute"/>
            <consortium name="Mycorrhizal Genomics Consortium"/>
            <person name="Kohler A."/>
            <person name="Kuo A."/>
            <person name="Nagy L.G."/>
            <person name="Floudas D."/>
            <person name="Copeland A."/>
            <person name="Barry K.W."/>
            <person name="Cichocki N."/>
            <person name="Veneault-Fourrey C."/>
            <person name="LaButti K."/>
            <person name="Lindquist E.A."/>
            <person name="Lipzen A."/>
            <person name="Lundell T."/>
            <person name="Morin E."/>
            <person name="Murat C."/>
            <person name="Riley R."/>
            <person name="Ohm R."/>
            <person name="Sun H."/>
            <person name="Tunlid A."/>
            <person name="Henrissat B."/>
            <person name="Grigoriev I.V."/>
            <person name="Hibbett D.S."/>
            <person name="Martin F."/>
        </authorList>
    </citation>
    <scope>NUCLEOTIDE SEQUENCE [LARGE SCALE GENOMIC DNA]</scope>
    <source>
        <strain evidence="3 4">SS14</strain>
    </source>
</reference>
<sequence>MTLLVVFTILCYARIWCSSSLEDHRATINQLATKRRATTQKGHLAHAGIWNLVLSAEWDNEQPSVRAHYEELARLEKQRMEGPLDATQLAQNQSHAPKALQETLQDMLGFERAQIGDAIIHVQLAYLNGTNIESVSWVNRLAETPKMVMDLTKMPEYTTTFSKPWTKYAHQVLEDLRLSRKPLDASSDGSPPTLILIYALTYDEEGCPLLPKLSLTFQGINVILKEYLMKSWEHHWREQPISPALEWIRWKEIGPQLILPICILPNVEVSNLMTMPEKECSLLYAHLYDLQQCRIENGEQQVLFRRISQITKLVGSAKEDSVVRLLSSATITSTPRSITAPRQHISQVVSGAAKEDVAVPLASSVTIVPTSCNIMASQQQITEVVSDEKLANNKNGLTSISPPFQDLHEDVQNIRTVVPGPGKNKRKQQGLSEGTHVIENVAPEPRRSRRKQQEHITVEANNSATGMSIAMSEKVTGRGRSHASGTRGGWGGGKGGKDSAIDSVPASAEMDVTA</sequence>
<dbReference type="OrthoDB" id="3068479at2759"/>
<dbReference type="HOGENOM" id="CLU_467056_0_0_1"/>
<name>A0A0C9UIU3_SPHS4</name>
<feature type="region of interest" description="Disordered" evidence="1">
    <location>
        <begin position="416"/>
        <end position="514"/>
    </location>
</feature>